<dbReference type="AlphaFoldDB" id="A0A6C0IR20"/>
<dbReference type="EMBL" id="MN740212">
    <property type="protein sequence ID" value="QHT93953.1"/>
    <property type="molecule type" value="Genomic_DNA"/>
</dbReference>
<proteinExistence type="predicted"/>
<organism evidence="1">
    <name type="scientific">viral metagenome</name>
    <dbReference type="NCBI Taxonomy" id="1070528"/>
    <lineage>
        <taxon>unclassified sequences</taxon>
        <taxon>metagenomes</taxon>
        <taxon>organismal metagenomes</taxon>
    </lineage>
</organism>
<name>A0A6C0IR20_9ZZZZ</name>
<protein>
    <submittedName>
        <fullName evidence="1">Uncharacterized protein</fullName>
    </submittedName>
</protein>
<accession>A0A6C0IR20</accession>
<reference evidence="1" key="1">
    <citation type="journal article" date="2020" name="Nature">
        <title>Giant virus diversity and host interactions through global metagenomics.</title>
        <authorList>
            <person name="Schulz F."/>
            <person name="Roux S."/>
            <person name="Paez-Espino D."/>
            <person name="Jungbluth S."/>
            <person name="Walsh D.A."/>
            <person name="Denef V.J."/>
            <person name="McMahon K.D."/>
            <person name="Konstantinidis K.T."/>
            <person name="Eloe-Fadrosh E.A."/>
            <person name="Kyrpides N.C."/>
            <person name="Woyke T."/>
        </authorList>
    </citation>
    <scope>NUCLEOTIDE SEQUENCE</scope>
    <source>
        <strain evidence="1">GVMAG-M-3300024258-14</strain>
    </source>
</reference>
<evidence type="ECO:0000313" key="1">
    <source>
        <dbReference type="EMBL" id="QHT93953.1"/>
    </source>
</evidence>
<sequence>MKFRIKPESIGKILLLIGILGSLSYISKRIKSKEDDLNKEFNNNSINKYLLEHHEILKSSKPILWIHIPREKNTRKINNLGSPNSYDLNMPYVYLTVRSIIEKCGKSFTICLIDDDSFKKLLPGWEIDLDKLKNPILDNVRTMGLLKMIYLYGGLLCPHSFLCQRDMIDLYNSSHTNNIAISFEKQNNGTSNIVSDYVPNVRFMVSYPLNDNIKQLCSFMEELISKDNTHESLFLERIGMQCEKLVKTEKISKHCGSLIGIKNANNKDVQLEDLMTSDYVEFSQKRFGILIPQINRPKFEWFNYLNAREIMSSDTTIGKQILLTLGDEIVLQDGIQETPNFDIDKNILPQNMKPQEMKQINDSHVGFWETPLGAPVWGLKPNNLGDHLLKK</sequence>